<gene>
    <name evidence="2" type="ORF">AVDCRST_MAG49-455</name>
</gene>
<organism evidence="2">
    <name type="scientific">uncultured Thermomicrobiales bacterium</name>
    <dbReference type="NCBI Taxonomy" id="1645740"/>
    <lineage>
        <taxon>Bacteria</taxon>
        <taxon>Pseudomonadati</taxon>
        <taxon>Thermomicrobiota</taxon>
        <taxon>Thermomicrobia</taxon>
        <taxon>Thermomicrobiales</taxon>
        <taxon>environmental samples</taxon>
    </lineage>
</organism>
<dbReference type="AlphaFoldDB" id="A0A6J4U302"/>
<protein>
    <submittedName>
        <fullName evidence="2">Uncharacterized protein</fullName>
    </submittedName>
</protein>
<evidence type="ECO:0000256" key="1">
    <source>
        <dbReference type="SAM" id="MobiDB-lite"/>
    </source>
</evidence>
<sequence>VSGRPAAGAASRPDAVLNRVDGHAAGPRPPTAGRRAADLAAPGVALLVPVGADLEHAARPGARGGDGARRGPGVRARWGRRQPPGPRRDRSHRGGGARDSHRAGADRPGADRGQPGRRGGPDGGPHGERGADGRPVRRGDGCRGRRRRASAAAGRCGRPRGGDPAELPGS</sequence>
<evidence type="ECO:0000313" key="2">
    <source>
        <dbReference type="EMBL" id="CAA9537314.1"/>
    </source>
</evidence>
<feature type="region of interest" description="Disordered" evidence="1">
    <location>
        <begin position="57"/>
        <end position="170"/>
    </location>
</feature>
<feature type="non-terminal residue" evidence="2">
    <location>
        <position position="170"/>
    </location>
</feature>
<feature type="region of interest" description="Disordered" evidence="1">
    <location>
        <begin position="1"/>
        <end position="37"/>
    </location>
</feature>
<proteinExistence type="predicted"/>
<name>A0A6J4U302_9BACT</name>
<feature type="compositionally biased region" description="Basic and acidic residues" evidence="1">
    <location>
        <begin position="96"/>
        <end position="110"/>
    </location>
</feature>
<feature type="compositionally biased region" description="Basic and acidic residues" evidence="1">
    <location>
        <begin position="125"/>
        <end position="143"/>
    </location>
</feature>
<accession>A0A6J4U302</accession>
<feature type="non-terminal residue" evidence="2">
    <location>
        <position position="1"/>
    </location>
</feature>
<reference evidence="2" key="1">
    <citation type="submission" date="2020-02" db="EMBL/GenBank/DDBJ databases">
        <authorList>
            <person name="Meier V. D."/>
        </authorList>
    </citation>
    <scope>NUCLEOTIDE SEQUENCE</scope>
    <source>
        <strain evidence="2">AVDCRST_MAG49</strain>
    </source>
</reference>
<dbReference type="EMBL" id="CADCWG010000026">
    <property type="protein sequence ID" value="CAA9537314.1"/>
    <property type="molecule type" value="Genomic_DNA"/>
</dbReference>